<feature type="non-terminal residue" evidence="2">
    <location>
        <position position="84"/>
    </location>
</feature>
<sequence length="84" mass="9498">MDEDLDLEKLLKYSLDTWLFKQGEMVSLVIHLGHRLGLYEAMDGIGNTTAEELSKSTECHERWVLEWLRCNAAAGLIKTSDGSN</sequence>
<protein>
    <recommendedName>
        <fullName evidence="1">S-adenosylmethionine-dependent methyltransferase Rv2258c-like winged HTH domain-containing protein</fullName>
    </recommendedName>
</protein>
<dbReference type="Pfam" id="PF21320">
    <property type="entry name" value="WHD_Rv2258c"/>
    <property type="match status" value="1"/>
</dbReference>
<accession>A0A382KIW1</accession>
<name>A0A382KIW1_9ZZZZ</name>
<dbReference type="InterPro" id="IPR036388">
    <property type="entry name" value="WH-like_DNA-bd_sf"/>
</dbReference>
<proteinExistence type="predicted"/>
<evidence type="ECO:0000313" key="2">
    <source>
        <dbReference type="EMBL" id="SVC24086.1"/>
    </source>
</evidence>
<evidence type="ECO:0000259" key="1">
    <source>
        <dbReference type="Pfam" id="PF21320"/>
    </source>
</evidence>
<dbReference type="AlphaFoldDB" id="A0A382KIW1"/>
<dbReference type="InterPro" id="IPR036390">
    <property type="entry name" value="WH_DNA-bd_sf"/>
</dbReference>
<dbReference type="Gene3D" id="1.10.10.10">
    <property type="entry name" value="Winged helix-like DNA-binding domain superfamily/Winged helix DNA-binding domain"/>
    <property type="match status" value="1"/>
</dbReference>
<dbReference type="EMBL" id="UINC01080809">
    <property type="protein sequence ID" value="SVC24086.1"/>
    <property type="molecule type" value="Genomic_DNA"/>
</dbReference>
<organism evidence="2">
    <name type="scientific">marine metagenome</name>
    <dbReference type="NCBI Taxonomy" id="408172"/>
    <lineage>
        <taxon>unclassified sequences</taxon>
        <taxon>metagenomes</taxon>
        <taxon>ecological metagenomes</taxon>
    </lineage>
</organism>
<dbReference type="InterPro" id="IPR048711">
    <property type="entry name" value="WHD_Rv2258c"/>
</dbReference>
<feature type="domain" description="S-adenosylmethionine-dependent methyltransferase Rv2258c-like winged HTH" evidence="1">
    <location>
        <begin position="26"/>
        <end position="78"/>
    </location>
</feature>
<dbReference type="SUPFAM" id="SSF46785">
    <property type="entry name" value="Winged helix' DNA-binding domain"/>
    <property type="match status" value="1"/>
</dbReference>
<reference evidence="2" key="1">
    <citation type="submission" date="2018-05" db="EMBL/GenBank/DDBJ databases">
        <authorList>
            <person name="Lanie J.A."/>
            <person name="Ng W.-L."/>
            <person name="Kazmierczak K.M."/>
            <person name="Andrzejewski T.M."/>
            <person name="Davidsen T.M."/>
            <person name="Wayne K.J."/>
            <person name="Tettelin H."/>
            <person name="Glass J.I."/>
            <person name="Rusch D."/>
            <person name="Podicherti R."/>
            <person name="Tsui H.-C.T."/>
            <person name="Winkler M.E."/>
        </authorList>
    </citation>
    <scope>NUCLEOTIDE SEQUENCE</scope>
</reference>
<gene>
    <name evidence="2" type="ORF">METZ01_LOCUS276940</name>
</gene>